<accession>A0A9Q9MVS2</accession>
<name>A0A9Q9MVS2_9LACO</name>
<reference evidence="1" key="1">
    <citation type="submission" date="2022-09" db="EMBL/GenBank/DDBJ databases">
        <title>Complete genome of Ligilactobacillus agilis AM_LB6, isolated from chicken feces.</title>
        <authorList>
            <person name="den Bakker H.C."/>
            <person name="Mann A."/>
        </authorList>
    </citation>
    <scope>NUCLEOTIDE SEQUENCE</scope>
    <source>
        <strain evidence="1">AM_LB6</strain>
    </source>
</reference>
<evidence type="ECO:0000313" key="2">
    <source>
        <dbReference type="Proteomes" id="UP001058429"/>
    </source>
</evidence>
<sequence>MMKLTPPQPEQAPQAQQVTPVAVYLTDEQFNKFLNGMLATLNTELIKAVVKEEIKQEKACAPYVNKTDFSKWSGYSQSAIKKFIKNGLPVAQVGTIKAIGKETFKQFMKEHEQLLEEV</sequence>
<gene>
    <name evidence="1" type="ORF">N4562_03245</name>
</gene>
<dbReference type="AlphaFoldDB" id="A0A9Q9MVS2"/>
<dbReference type="Proteomes" id="UP001058429">
    <property type="component" value="Chromosome"/>
</dbReference>
<protein>
    <submittedName>
        <fullName evidence="1">Uncharacterized protein</fullName>
    </submittedName>
</protein>
<evidence type="ECO:0000313" key="1">
    <source>
        <dbReference type="EMBL" id="UXC64069.1"/>
    </source>
</evidence>
<proteinExistence type="predicted"/>
<organism evidence="1 2">
    <name type="scientific">Ligilactobacillus agilis</name>
    <dbReference type="NCBI Taxonomy" id="1601"/>
    <lineage>
        <taxon>Bacteria</taxon>
        <taxon>Bacillati</taxon>
        <taxon>Bacillota</taxon>
        <taxon>Bacilli</taxon>
        <taxon>Lactobacillales</taxon>
        <taxon>Lactobacillaceae</taxon>
        <taxon>Ligilactobacillus</taxon>
    </lineage>
</organism>
<dbReference type="GeneID" id="75136837"/>
<dbReference type="RefSeq" id="WP_260904595.1">
    <property type="nucleotide sequence ID" value="NZ_CP104396.1"/>
</dbReference>
<dbReference type="EMBL" id="CP104396">
    <property type="protein sequence ID" value="UXC64069.1"/>
    <property type="molecule type" value="Genomic_DNA"/>
</dbReference>